<feature type="compositionally biased region" description="Basic and acidic residues" evidence="1">
    <location>
        <begin position="690"/>
        <end position="701"/>
    </location>
</feature>
<feature type="compositionally biased region" description="Basic and acidic residues" evidence="1">
    <location>
        <begin position="290"/>
        <end position="301"/>
    </location>
</feature>
<feature type="compositionally biased region" description="Polar residues" evidence="1">
    <location>
        <begin position="925"/>
        <end position="940"/>
    </location>
</feature>
<feature type="region of interest" description="Disordered" evidence="1">
    <location>
        <begin position="1096"/>
        <end position="1251"/>
    </location>
</feature>
<feature type="compositionally biased region" description="Low complexity" evidence="1">
    <location>
        <begin position="356"/>
        <end position="367"/>
    </location>
</feature>
<feature type="compositionally biased region" description="Polar residues" evidence="1">
    <location>
        <begin position="1033"/>
        <end position="1046"/>
    </location>
</feature>
<keyword evidence="3" id="KW-1185">Reference proteome</keyword>
<feature type="compositionally biased region" description="Low complexity" evidence="1">
    <location>
        <begin position="860"/>
        <end position="871"/>
    </location>
</feature>
<gene>
    <name evidence="2" type="ORF">Q9L58_009719</name>
</gene>
<feature type="region of interest" description="Disordered" evidence="1">
    <location>
        <begin position="287"/>
        <end position="310"/>
    </location>
</feature>
<name>A0ABR3G648_9PEZI</name>
<feature type="compositionally biased region" description="Polar residues" evidence="1">
    <location>
        <begin position="782"/>
        <end position="829"/>
    </location>
</feature>
<feature type="compositionally biased region" description="Low complexity" evidence="1">
    <location>
        <begin position="238"/>
        <end position="247"/>
    </location>
</feature>
<feature type="region of interest" description="Disordered" evidence="1">
    <location>
        <begin position="730"/>
        <end position="988"/>
    </location>
</feature>
<feature type="compositionally biased region" description="Basic and acidic residues" evidence="1">
    <location>
        <begin position="1239"/>
        <end position="1248"/>
    </location>
</feature>
<feature type="compositionally biased region" description="Pro residues" evidence="1">
    <location>
        <begin position="649"/>
        <end position="662"/>
    </location>
</feature>
<sequence>MGTRLLCSSATSGGVLVYTGSISDKSFCAAAGGKLRGAETQLVMADSRIVGNVVQPLALSVVEPSTTDVDANNTINELTASGESISNTSSNAQQQIQRGQQENKENSNEGTFSEESGSDNVSAGLMNSRYAGTKDTDTEILGMPRPGSTSPTKLDTIKPLDRKSSTRKQTFKSISVNKVFLKESTPTLGPVSNTLSSSLSNKASPAFSVTQPAPRNVLGPSKLKFVKTGTSSQTLRLGSAGSAGSAGPKKGEQAQPVWNKNLPTPPPPKKDVTDEELKKEFGIHLAQRLGSDESKEAKWADIDDDDDDWVPEAIEWNDGMKVTLEETAATIEETPVSPPATYVESVRPEPVKEVAPPQSSLPTPTLSVKEEVRPKTLVTEKPSLKPAEPLSTHPARASPWARISPSAISPTAMVSTHPRNNDFPPRHELGSEAQHTSTSSTGMKEVSADVYDRSWRDRPVNHGPRERELFNSETGQLEPVREARNGGARPNRNDVPMNKPSVLQRPTGPQQIQQSGPAEPSAAFQQSRSSMNFHRPEEYGRRRASSNVSGGSGSTGGRRPSFSARFSADQPATPDDARFPLDPRRGSFSYSNNPFDNECPRGSHGPYSPQFQNPAPHPREISPRMTAASPVLGRSGPPFTQPPTVQQMLPPPPPPPPLPPVVGPDYEDPITQQERVMKEGRESARKRKQKQELEAKEEAAKQERLKIKLEELAKQAAELKEEEVAKLKEIAEEKRLVDEKAAAEKKAADEKTAAERRTEEEAAAKKTAEVRQALERERPRQTPFSDRQVRQPSSSFMRSQSPGNTTGVPTAPQGQGRRQSGTIQSQRSPAKNFAVLGNRESRDQPWKNVPSGPDRYTSWGNTQGNNGQTQNSADGNPWGPIGEKPRLFNSVGNGTFDGRYSGFSARSGAPNSIQNRDDRRPGRSGPTSPGFSRGSRVNESISHEDRAQAVNRWNTVASTLQNDEAEDRRKKRDERLVKEAEETAAGIKKEPVAHPKIVETWRKVVLNDGHGETDRKLIAVSKTNRDEAIPRRNSLQSVGGLSTTAGSPTQPAAASSHPQPPHLTHRNNIPTGPASRPASRFFPAAAATLLAQHLGRPINPVDEPTPKVNSPGSPPPPMSSEHPVHGDKNSRIVQLPPSPQSQQASGRVSPSGRPNSGYHKTDNPKSPRPSGVTAFEAIQQKILELTARSTQKHSPPQQPARPHQQESKTKDFSASKPTYDETPERIGRPSVSLPGSSHGSKDPSEKGDVTATGEIQMDGGCILSKPDDEEFFHGLFERDFGSTPTVKIPHQAPHIFNNGSLTNKSPVATSPKHKRGPLSKPQLPQTIHMFDPFAHKDFVNGEGKRFVPVHLPGGSQVEIVCKGQEGKRGKKSPWLGKSRTSRLGSLNGHGRAGGSVGNGRKVAEVVQ</sequence>
<feature type="compositionally biased region" description="Polar residues" evidence="1">
    <location>
        <begin position="81"/>
        <end position="100"/>
    </location>
</feature>
<feature type="compositionally biased region" description="Polar residues" evidence="1">
    <location>
        <begin position="523"/>
        <end position="532"/>
    </location>
</feature>
<feature type="region of interest" description="Disordered" evidence="1">
    <location>
        <begin position="81"/>
        <end position="157"/>
    </location>
</feature>
<feature type="region of interest" description="Disordered" evidence="1">
    <location>
        <begin position="1023"/>
        <end position="1078"/>
    </location>
</feature>
<feature type="compositionally biased region" description="Low complexity" evidence="1">
    <location>
        <begin position="1047"/>
        <end position="1057"/>
    </location>
</feature>
<feature type="compositionally biased region" description="Polar residues" evidence="1">
    <location>
        <begin position="507"/>
        <end position="516"/>
    </location>
</feature>
<feature type="compositionally biased region" description="Polar residues" evidence="1">
    <location>
        <begin position="108"/>
        <end position="121"/>
    </location>
</feature>
<protein>
    <submittedName>
        <fullName evidence="2">Uncharacterized protein</fullName>
    </submittedName>
</protein>
<feature type="compositionally biased region" description="Basic and acidic residues" evidence="1">
    <location>
        <begin position="1203"/>
        <end position="1227"/>
    </location>
</feature>
<feature type="compositionally biased region" description="Basic and acidic residues" evidence="1">
    <location>
        <begin position="575"/>
        <end position="585"/>
    </location>
</feature>
<evidence type="ECO:0000256" key="1">
    <source>
        <dbReference type="SAM" id="MobiDB-lite"/>
    </source>
</evidence>
<feature type="compositionally biased region" description="Basic and acidic residues" evidence="1">
    <location>
        <begin position="730"/>
        <end position="780"/>
    </location>
</feature>
<feature type="region of interest" description="Disordered" evidence="1">
    <location>
        <begin position="1293"/>
        <end position="1324"/>
    </location>
</feature>
<evidence type="ECO:0000313" key="2">
    <source>
        <dbReference type="EMBL" id="KAL0631419.1"/>
    </source>
</evidence>
<feature type="region of interest" description="Disordered" evidence="1">
    <location>
        <begin position="229"/>
        <end position="275"/>
    </location>
</feature>
<dbReference type="EMBL" id="JBBBZM010000252">
    <property type="protein sequence ID" value="KAL0631419.1"/>
    <property type="molecule type" value="Genomic_DNA"/>
</dbReference>
<dbReference type="Proteomes" id="UP001447188">
    <property type="component" value="Unassembled WGS sequence"/>
</dbReference>
<proteinExistence type="predicted"/>
<feature type="compositionally biased region" description="Polar residues" evidence="1">
    <location>
        <begin position="406"/>
        <end position="418"/>
    </location>
</feature>
<feature type="compositionally biased region" description="Polar residues" evidence="1">
    <location>
        <begin position="1297"/>
        <end position="1308"/>
    </location>
</feature>
<evidence type="ECO:0000313" key="3">
    <source>
        <dbReference type="Proteomes" id="UP001447188"/>
    </source>
</evidence>
<feature type="compositionally biased region" description="Polar residues" evidence="1">
    <location>
        <begin position="433"/>
        <end position="442"/>
    </location>
</feature>
<comment type="caution">
    <text evidence="2">The sequence shown here is derived from an EMBL/GenBank/DDBJ whole genome shotgun (WGS) entry which is preliminary data.</text>
</comment>
<organism evidence="2 3">
    <name type="scientific">Discina gigas</name>
    <dbReference type="NCBI Taxonomy" id="1032678"/>
    <lineage>
        <taxon>Eukaryota</taxon>
        <taxon>Fungi</taxon>
        <taxon>Dikarya</taxon>
        <taxon>Ascomycota</taxon>
        <taxon>Pezizomycotina</taxon>
        <taxon>Pezizomycetes</taxon>
        <taxon>Pezizales</taxon>
        <taxon>Discinaceae</taxon>
        <taxon>Discina</taxon>
    </lineage>
</organism>
<feature type="region of interest" description="Disordered" evidence="1">
    <location>
        <begin position="1364"/>
        <end position="1407"/>
    </location>
</feature>
<accession>A0ABR3G648</accession>
<feature type="region of interest" description="Disordered" evidence="1">
    <location>
        <begin position="349"/>
        <end position="701"/>
    </location>
</feature>
<reference evidence="2 3" key="1">
    <citation type="submission" date="2024-02" db="EMBL/GenBank/DDBJ databases">
        <title>Discinaceae phylogenomics.</title>
        <authorList>
            <person name="Dirks A.C."/>
            <person name="James T.Y."/>
        </authorList>
    </citation>
    <scope>NUCLEOTIDE SEQUENCE [LARGE SCALE GENOMIC DNA]</scope>
    <source>
        <strain evidence="2 3">ACD0624</strain>
    </source>
</reference>
<feature type="compositionally biased region" description="Basic and acidic residues" evidence="1">
    <location>
        <begin position="446"/>
        <end position="470"/>
    </location>
</feature>
<feature type="compositionally biased region" description="Polar residues" evidence="1">
    <location>
        <begin position="951"/>
        <end position="962"/>
    </location>
</feature>
<feature type="compositionally biased region" description="Basic and acidic residues" evidence="1">
    <location>
        <begin position="973"/>
        <end position="988"/>
    </location>
</feature>